<feature type="transmembrane region" description="Helical" evidence="2">
    <location>
        <begin position="95"/>
        <end position="118"/>
    </location>
</feature>
<feature type="compositionally biased region" description="Low complexity" evidence="1">
    <location>
        <begin position="459"/>
        <end position="474"/>
    </location>
</feature>
<evidence type="ECO:0000256" key="2">
    <source>
        <dbReference type="SAM" id="Phobius"/>
    </source>
</evidence>
<feature type="transmembrane region" description="Helical" evidence="2">
    <location>
        <begin position="68"/>
        <end position="89"/>
    </location>
</feature>
<dbReference type="PROSITE" id="PS50887">
    <property type="entry name" value="GGDEF"/>
    <property type="match status" value="1"/>
</dbReference>
<dbReference type="InterPro" id="IPR000160">
    <property type="entry name" value="GGDEF_dom"/>
</dbReference>
<dbReference type="InterPro" id="IPR043128">
    <property type="entry name" value="Rev_trsase/Diguanyl_cyclase"/>
</dbReference>
<gene>
    <name evidence="5" type="ORF">MUN76_01535</name>
</gene>
<dbReference type="Gene3D" id="3.30.70.270">
    <property type="match status" value="1"/>
</dbReference>
<dbReference type="RefSeq" id="WP_244686543.1">
    <property type="nucleotide sequence ID" value="NZ_CP095043.1"/>
</dbReference>
<keyword evidence="2" id="KW-0472">Membrane</keyword>
<dbReference type="InterPro" id="IPR052155">
    <property type="entry name" value="Biofilm_reg_signaling"/>
</dbReference>
<dbReference type="SUPFAM" id="SSF55073">
    <property type="entry name" value="Nucleotide cyclase"/>
    <property type="match status" value="1"/>
</dbReference>
<dbReference type="PANTHER" id="PTHR44757:SF2">
    <property type="entry name" value="BIOFILM ARCHITECTURE MAINTENANCE PROTEIN MBAA"/>
    <property type="match status" value="1"/>
</dbReference>
<accession>A0ABY4FWM4</accession>
<feature type="domain" description="GGDEF" evidence="4">
    <location>
        <begin position="333"/>
        <end position="469"/>
    </location>
</feature>
<dbReference type="CDD" id="cd01948">
    <property type="entry name" value="EAL"/>
    <property type="match status" value="1"/>
</dbReference>
<proteinExistence type="predicted"/>
<feature type="transmembrane region" description="Helical" evidence="2">
    <location>
        <begin position="139"/>
        <end position="163"/>
    </location>
</feature>
<feature type="domain" description="EAL" evidence="3">
    <location>
        <begin position="476"/>
        <end position="727"/>
    </location>
</feature>
<dbReference type="PANTHER" id="PTHR44757">
    <property type="entry name" value="DIGUANYLATE CYCLASE DGCP"/>
    <property type="match status" value="1"/>
</dbReference>
<dbReference type="EMBL" id="CP095043">
    <property type="protein sequence ID" value="UOQ60696.1"/>
    <property type="molecule type" value="Genomic_DNA"/>
</dbReference>
<reference evidence="5 6" key="1">
    <citation type="submission" date="2022-04" db="EMBL/GenBank/DDBJ databases">
        <title>Leucobacter sp. isolated from rhizosphere of onion.</title>
        <authorList>
            <person name="Won M."/>
            <person name="Lee C.-M."/>
            <person name="Woen H.-Y."/>
            <person name="Kwon S.-W."/>
        </authorList>
    </citation>
    <scope>NUCLEOTIDE SEQUENCE [LARGE SCALE GENOMIC DNA]</scope>
    <source>
        <strain evidence="5 6">H25R-14</strain>
    </source>
</reference>
<name>A0ABY4FWM4_9MICO</name>
<keyword evidence="6" id="KW-1185">Reference proteome</keyword>
<evidence type="ECO:0000313" key="5">
    <source>
        <dbReference type="EMBL" id="UOQ60696.1"/>
    </source>
</evidence>
<evidence type="ECO:0000313" key="6">
    <source>
        <dbReference type="Proteomes" id="UP000831775"/>
    </source>
</evidence>
<dbReference type="SMART" id="SM00052">
    <property type="entry name" value="EAL"/>
    <property type="match status" value="1"/>
</dbReference>
<dbReference type="Proteomes" id="UP000831775">
    <property type="component" value="Chromosome"/>
</dbReference>
<organism evidence="5 6">
    <name type="scientific">Leucobacter rhizosphaerae</name>
    <dbReference type="NCBI Taxonomy" id="2932245"/>
    <lineage>
        <taxon>Bacteria</taxon>
        <taxon>Bacillati</taxon>
        <taxon>Actinomycetota</taxon>
        <taxon>Actinomycetes</taxon>
        <taxon>Micrococcales</taxon>
        <taxon>Microbacteriaceae</taxon>
        <taxon>Leucobacter</taxon>
    </lineage>
</organism>
<feature type="region of interest" description="Disordered" evidence="1">
    <location>
        <begin position="451"/>
        <end position="474"/>
    </location>
</feature>
<evidence type="ECO:0000256" key="1">
    <source>
        <dbReference type="SAM" id="MobiDB-lite"/>
    </source>
</evidence>
<keyword evidence="2" id="KW-0812">Transmembrane</keyword>
<dbReference type="Pfam" id="PF00563">
    <property type="entry name" value="EAL"/>
    <property type="match status" value="1"/>
</dbReference>
<dbReference type="SMART" id="SM00267">
    <property type="entry name" value="GGDEF"/>
    <property type="match status" value="1"/>
</dbReference>
<evidence type="ECO:0000259" key="4">
    <source>
        <dbReference type="PROSITE" id="PS50887"/>
    </source>
</evidence>
<dbReference type="InterPro" id="IPR029787">
    <property type="entry name" value="Nucleotide_cyclase"/>
</dbReference>
<feature type="transmembrane region" description="Helical" evidence="2">
    <location>
        <begin position="26"/>
        <end position="56"/>
    </location>
</feature>
<dbReference type="Gene3D" id="3.20.20.450">
    <property type="entry name" value="EAL domain"/>
    <property type="match status" value="1"/>
</dbReference>
<dbReference type="SUPFAM" id="SSF141868">
    <property type="entry name" value="EAL domain-like"/>
    <property type="match status" value="1"/>
</dbReference>
<dbReference type="InterPro" id="IPR035919">
    <property type="entry name" value="EAL_sf"/>
</dbReference>
<keyword evidence="2" id="KW-1133">Transmembrane helix</keyword>
<protein>
    <submittedName>
        <fullName evidence="5">EAL domain-containing protein</fullName>
    </submittedName>
</protein>
<dbReference type="Pfam" id="PF00990">
    <property type="entry name" value="GGDEF"/>
    <property type="match status" value="1"/>
</dbReference>
<dbReference type="NCBIfam" id="TIGR00254">
    <property type="entry name" value="GGDEF"/>
    <property type="match status" value="1"/>
</dbReference>
<dbReference type="CDD" id="cd01949">
    <property type="entry name" value="GGDEF"/>
    <property type="match status" value="1"/>
</dbReference>
<evidence type="ECO:0000259" key="3">
    <source>
        <dbReference type="PROSITE" id="PS50883"/>
    </source>
</evidence>
<dbReference type="PROSITE" id="PS50883">
    <property type="entry name" value="EAL"/>
    <property type="match status" value="1"/>
</dbReference>
<sequence>MLALIASVIICAPFQLHVGRRPGFPLVGVAIVMLAIQSVEASPYLDVSIWAIGLLVSQLFARRSLLQAMYLTGLGSTSAFAFVAVKSTLLDLGVWLLPTFLLATTAYYLVFLLGELVRQRGRTTTDERSGVGALSLPKLGGVVLIVSVLATILTLVDASVIPWLERDPLADLTPFVILLAASLMYILAQRRRYLGNEARMSAVVDAAVELPRHTGDELAEGLRERTRAIVQASDVEFRDRPPGKKEIGVPITLGSGPAQYLVASRGPGQATFAREDERAVAALAHVASEAARIQTEVDLLERRANSDALTGLPNYGAFQKALIDANENRPYREGIALLFIDLDNFKKLNDNFGHRAGDELLRAVADRLQGAAGGGDFVSRVGGDEFVVILTDLLSLEQAKETSDRIIEAVSQPLALEGHDMRPVLSAGLAFSNHRELDAQTLVEDADRTMLQAKRSRRQGASSSGASSVSISSHRSSRTNEIVARAIRDNRLMLAFQPIVNITDGRVWAHEALVRYVDPELGPISPPSLVARAKSLGMMNELTKQIITKALDAAEEFHRLAPAIRCMTVNLELGQISDSELGPFLRESARAHPDLTLCIELNERSLRSVTDELRRDALLLQKAGVSIALDDYGSDDSSVGALVHFPMNILKIDKSLIDDLDDLRQREVVKSLQGFGDNLSYTTVVEGIESAAMVDIMIELGVRNAQGYYFGRPISRAQSSERLRRWGDQASIGG</sequence>
<dbReference type="InterPro" id="IPR001633">
    <property type="entry name" value="EAL_dom"/>
</dbReference>